<dbReference type="InterPro" id="IPR005097">
    <property type="entry name" value="Sacchrp_dh_NADP-bd"/>
</dbReference>
<feature type="domain" description="Saccharopine dehydrogenase-like C-terminal" evidence="2">
    <location>
        <begin position="136"/>
        <end position="380"/>
    </location>
</feature>
<protein>
    <submittedName>
        <fullName evidence="3">Saccharopine dehydrogenase NADP-binding domain-containing protein</fullName>
    </submittedName>
</protein>
<evidence type="ECO:0000313" key="3">
    <source>
        <dbReference type="EMBL" id="MDC7225181.1"/>
    </source>
</evidence>
<dbReference type="Pfam" id="PF03435">
    <property type="entry name" value="Sacchrp_dh_NADP"/>
    <property type="match status" value="1"/>
</dbReference>
<dbReference type="Gene3D" id="3.40.50.720">
    <property type="entry name" value="NAD(P)-binding Rossmann-like Domain"/>
    <property type="match status" value="1"/>
</dbReference>
<dbReference type="EMBL" id="JAQQAL010000002">
    <property type="protein sequence ID" value="MDC7225181.1"/>
    <property type="molecule type" value="Genomic_DNA"/>
</dbReference>
<dbReference type="Pfam" id="PF16653">
    <property type="entry name" value="Sacchrp_dh_C"/>
    <property type="match status" value="1"/>
</dbReference>
<reference evidence="3 4" key="1">
    <citation type="submission" date="2022-12" db="EMBL/GenBank/DDBJ databases">
        <title>Metagenome assembled genome from gulf of manar.</title>
        <authorList>
            <person name="Kohli P."/>
            <person name="Pk S."/>
            <person name="Venkata Ramana C."/>
            <person name="Sasikala C."/>
        </authorList>
    </citation>
    <scope>NUCLEOTIDE SEQUENCE [LARGE SCALE GENOMIC DNA]</scope>
    <source>
        <strain evidence="3">JB008</strain>
    </source>
</reference>
<dbReference type="InterPro" id="IPR036291">
    <property type="entry name" value="NAD(P)-bd_dom_sf"/>
</dbReference>
<gene>
    <name evidence="3" type="ORF">PQJ61_00290</name>
</gene>
<name>A0AAJ1MIV0_9SPIO</name>
<dbReference type="PANTHER" id="PTHR43796:SF2">
    <property type="entry name" value="CARBOXYNORSPERMIDINE SYNTHASE"/>
    <property type="match status" value="1"/>
</dbReference>
<feature type="domain" description="Saccharopine dehydrogenase NADP binding" evidence="1">
    <location>
        <begin position="4"/>
        <end position="130"/>
    </location>
</feature>
<organism evidence="3 4">
    <name type="scientific">Candidatus Thalassospirochaeta sargassi</name>
    <dbReference type="NCBI Taxonomy" id="3119039"/>
    <lineage>
        <taxon>Bacteria</taxon>
        <taxon>Pseudomonadati</taxon>
        <taxon>Spirochaetota</taxon>
        <taxon>Spirochaetia</taxon>
        <taxon>Spirochaetales</taxon>
        <taxon>Spirochaetaceae</taxon>
        <taxon>Candidatus Thalassospirochaeta</taxon>
    </lineage>
</organism>
<comment type="caution">
    <text evidence="3">The sequence shown here is derived from an EMBL/GenBank/DDBJ whole genome shotgun (WGS) entry which is preliminary data.</text>
</comment>
<dbReference type="Gene3D" id="3.30.360.10">
    <property type="entry name" value="Dihydrodipicolinate Reductase, domain 2"/>
    <property type="match status" value="1"/>
</dbReference>
<evidence type="ECO:0000259" key="1">
    <source>
        <dbReference type="Pfam" id="PF03435"/>
    </source>
</evidence>
<evidence type="ECO:0000259" key="2">
    <source>
        <dbReference type="Pfam" id="PF16653"/>
    </source>
</evidence>
<dbReference type="InterPro" id="IPR032095">
    <property type="entry name" value="Sacchrp_dh-like_C"/>
</dbReference>
<sequence>MKKVIVVGVGAQGSTIAKRLDEETNVSEVICADYDEKAADNVAGQLKKAKAVQLNAKNVNEIVEAAQGCDLIVNGLAPDFNMNVMDAALEVGACYQDLASGPVSDLDFVSAVKRCLDRAPEFEAKGLTALINTGSAPGMANVLTRHGVEKLDSCDRIDIFVYDEIWSKKFIPFWWSPETAFGDMAAQPIVYKDGEFKRVQPFNNPQMTEFKGMSEPKRMTDHEHEEPVTMGLLSNKVLKGVKEVNFRYGGPGLELAESLYRMGLLSEEKLEVKGQEIVPMDIISRLTPPAPKYADEIKAVLEEGMVSEDGVFLVRVSGKKDGRKSKIDLYCYAPGLTESFEKAGITHESYFTGQAAFLFTKMFVNDVITTRGCFPPECLEDDERGYYLSEAAKLDILVDEIVETRLY</sequence>
<evidence type="ECO:0000313" key="4">
    <source>
        <dbReference type="Proteomes" id="UP001221217"/>
    </source>
</evidence>
<dbReference type="PANTHER" id="PTHR43796">
    <property type="entry name" value="CARBOXYNORSPERMIDINE SYNTHASE"/>
    <property type="match status" value="1"/>
</dbReference>
<accession>A0AAJ1MIV0</accession>
<proteinExistence type="predicted"/>
<dbReference type="Proteomes" id="UP001221217">
    <property type="component" value="Unassembled WGS sequence"/>
</dbReference>
<dbReference type="SUPFAM" id="SSF51735">
    <property type="entry name" value="NAD(P)-binding Rossmann-fold domains"/>
    <property type="match status" value="1"/>
</dbReference>
<dbReference type="AlphaFoldDB" id="A0AAJ1MIV0"/>